<organism evidence="3 4">
    <name type="scientific">Nitrospirillum viridazoti CBAmc</name>
    <dbReference type="NCBI Taxonomy" id="1441467"/>
    <lineage>
        <taxon>Bacteria</taxon>
        <taxon>Pseudomonadati</taxon>
        <taxon>Pseudomonadota</taxon>
        <taxon>Alphaproteobacteria</taxon>
        <taxon>Rhodospirillales</taxon>
        <taxon>Azospirillaceae</taxon>
        <taxon>Nitrospirillum</taxon>
        <taxon>Nitrospirillum viridazoti</taxon>
    </lineage>
</organism>
<dbReference type="Proteomes" id="UP000197153">
    <property type="component" value="Chromosome 1"/>
</dbReference>
<sequence>MAQDRRGGGRWMVAVTRRQGRGPDGAAGLLLCLVLVLCLACPARAGHLTIDMMVGSRDKHTAWAALLDHFAAANPDIQITHREVPMDLYWQRAGAKAGGPDAPDVAFWDSGKALRDGYAQRVVAPLPPDLARLVRDRFSPPAVDAVTVGAKVVAVPLSTYPWGFFYRKSLFRRLNLAPPRTWEDLLAVAARLKAAGVTPFAYGAQENWPLFAWFDYLDLRLNGLDFHRRLLAGHIPFTDPAARAVMARWQLLLNRGYFHAPQPGDSWRETLPYFYHQQVGMLLLGGFAAMHFSPLVRDDVGFFPFPTLTSGMPRYEDVPQDVLVVAPRAAARPEVQRFVRFLAETAELDRFNTDLAMVSPLRDGQGETGSASAGAGTFFENAGRQVLEEAAGFAAYFDRDATTPLAAAAGGVFRRFMAPPHDIDAALAELEHARTEETGVVLLGGH</sequence>
<accession>A0A248JPH6</accession>
<dbReference type="AlphaFoldDB" id="A0A248JPH6"/>
<dbReference type="Pfam" id="PF01547">
    <property type="entry name" value="SBP_bac_1"/>
    <property type="match status" value="1"/>
</dbReference>
<dbReference type="KEGG" id="nao:Y958_06130"/>
<gene>
    <name evidence="3" type="ORF">Y958_06130</name>
</gene>
<evidence type="ECO:0000313" key="3">
    <source>
        <dbReference type="EMBL" id="ASG20436.1"/>
    </source>
</evidence>
<reference evidence="3 4" key="1">
    <citation type="submission" date="2017-06" db="EMBL/GenBank/DDBJ databases">
        <title>Complete genome sequence of Nitrospirillum amazonense strain CBAmC, an endophytic nitrogen-fixing and plant growth-promoting bacterium, isolated from sugarcane.</title>
        <authorList>
            <person name="Schwab S."/>
            <person name="dos Santos Teixeira K.R."/>
            <person name="Simoes Araujo J.L."/>
            <person name="Soares Vidal M."/>
            <person name="Borges de Freitas H.R."/>
            <person name="Rivello Crivelaro A.L."/>
            <person name="Bueno de Camargo Nunes A."/>
            <person name="dos Santos C.M."/>
            <person name="Palmeira da Silva Rosa D."/>
            <person name="da Silva Padilha D."/>
            <person name="da Silva E."/>
            <person name="Araujo Terra L."/>
            <person name="Soares Mendes V."/>
            <person name="Farinelli L."/>
            <person name="Magalhaes Cruz L."/>
            <person name="Baldani J.I."/>
        </authorList>
    </citation>
    <scope>NUCLEOTIDE SEQUENCE [LARGE SCALE GENOMIC DNA]</scope>
    <source>
        <strain evidence="3 4">CBAmC</strain>
    </source>
</reference>
<dbReference type="GO" id="GO:0042597">
    <property type="term" value="C:periplasmic space"/>
    <property type="evidence" value="ECO:0007669"/>
    <property type="project" value="UniProtKB-SubCell"/>
</dbReference>
<dbReference type="EMBL" id="CP022110">
    <property type="protein sequence ID" value="ASG20436.1"/>
    <property type="molecule type" value="Genomic_DNA"/>
</dbReference>
<proteinExistence type="inferred from homology"/>
<evidence type="ECO:0008006" key="5">
    <source>
        <dbReference type="Google" id="ProtNLM"/>
    </source>
</evidence>
<comment type="subcellular location">
    <subcellularLocation>
        <location evidence="1">Periplasm</location>
    </subcellularLocation>
</comment>
<evidence type="ECO:0000256" key="2">
    <source>
        <dbReference type="ARBA" id="ARBA00008520"/>
    </source>
</evidence>
<keyword evidence="4" id="KW-1185">Reference proteome</keyword>
<dbReference type="SUPFAM" id="SSF53850">
    <property type="entry name" value="Periplasmic binding protein-like II"/>
    <property type="match status" value="1"/>
</dbReference>
<dbReference type="Gene3D" id="3.40.190.10">
    <property type="entry name" value="Periplasmic binding protein-like II"/>
    <property type="match status" value="2"/>
</dbReference>
<dbReference type="InterPro" id="IPR050490">
    <property type="entry name" value="Bact_solute-bd_prot1"/>
</dbReference>
<dbReference type="InterPro" id="IPR006059">
    <property type="entry name" value="SBP"/>
</dbReference>
<evidence type="ECO:0000313" key="4">
    <source>
        <dbReference type="Proteomes" id="UP000197153"/>
    </source>
</evidence>
<name>A0A248JPH6_9PROT</name>
<comment type="similarity">
    <text evidence="2">Belongs to the bacterial solute-binding protein 1 family.</text>
</comment>
<evidence type="ECO:0000256" key="1">
    <source>
        <dbReference type="ARBA" id="ARBA00004418"/>
    </source>
</evidence>
<dbReference type="PANTHER" id="PTHR43649">
    <property type="entry name" value="ARABINOSE-BINDING PROTEIN-RELATED"/>
    <property type="match status" value="1"/>
</dbReference>
<protein>
    <recommendedName>
        <fullName evidence="5">Sugar ABC transporter substrate-binding protein</fullName>
    </recommendedName>
</protein>